<feature type="region of interest" description="Disordered" evidence="1">
    <location>
        <begin position="1"/>
        <end position="47"/>
    </location>
</feature>
<reference evidence="3" key="2">
    <citation type="journal article" date="2008" name="Nucleic Acids Res.">
        <title>The rice annotation project database (RAP-DB): 2008 update.</title>
        <authorList>
            <consortium name="The rice annotation project (RAP)"/>
        </authorList>
    </citation>
    <scope>GENOME REANNOTATION</scope>
    <source>
        <strain evidence="3">cv. Nipponbare</strain>
    </source>
</reference>
<gene>
    <name evidence="2" type="primary">P0009H10.40</name>
</gene>
<evidence type="ECO:0000256" key="1">
    <source>
        <dbReference type="SAM" id="MobiDB-lite"/>
    </source>
</evidence>
<name>Q655E8_ORYSJ</name>
<evidence type="ECO:0000313" key="3">
    <source>
        <dbReference type="Proteomes" id="UP000000763"/>
    </source>
</evidence>
<sequence length="150" mass="16074">MRRVRAVSSKSSPDAADDSVELRPVSFGATGRKAGSSTTPPSRPPTEPHLAVVLCSYTAAYLPKKALTAFRSAVPSLPSPISPLLFNAVLFVFLRCRRHRRVPVRVGRRLSSSVLASQCPPSQSSAGAGLDDRLSPSCVDCVEKRGEEKK</sequence>
<reference evidence="3" key="1">
    <citation type="journal article" date="2005" name="Nature">
        <title>The map-based sequence of the rice genome.</title>
        <authorList>
            <consortium name="International rice genome sequencing project (IRGSP)"/>
            <person name="Matsumoto T."/>
            <person name="Wu J."/>
            <person name="Kanamori H."/>
            <person name="Katayose Y."/>
            <person name="Fujisawa M."/>
            <person name="Namiki N."/>
            <person name="Mizuno H."/>
            <person name="Yamamoto K."/>
            <person name="Antonio B.A."/>
            <person name="Baba T."/>
            <person name="Sakata K."/>
            <person name="Nagamura Y."/>
            <person name="Aoki H."/>
            <person name="Arikawa K."/>
            <person name="Arita K."/>
            <person name="Bito T."/>
            <person name="Chiden Y."/>
            <person name="Fujitsuka N."/>
            <person name="Fukunaka R."/>
            <person name="Hamada M."/>
            <person name="Harada C."/>
            <person name="Hayashi A."/>
            <person name="Hijishita S."/>
            <person name="Honda M."/>
            <person name="Hosokawa S."/>
            <person name="Ichikawa Y."/>
            <person name="Idonuma A."/>
            <person name="Iijima M."/>
            <person name="Ikeda M."/>
            <person name="Ikeno M."/>
            <person name="Ito K."/>
            <person name="Ito S."/>
            <person name="Ito T."/>
            <person name="Ito Y."/>
            <person name="Ito Y."/>
            <person name="Iwabuchi A."/>
            <person name="Kamiya K."/>
            <person name="Karasawa W."/>
            <person name="Kurita K."/>
            <person name="Katagiri S."/>
            <person name="Kikuta A."/>
            <person name="Kobayashi H."/>
            <person name="Kobayashi N."/>
            <person name="Machita K."/>
            <person name="Maehara T."/>
            <person name="Masukawa M."/>
            <person name="Mizubayashi T."/>
            <person name="Mukai Y."/>
            <person name="Nagasaki H."/>
            <person name="Nagata Y."/>
            <person name="Naito S."/>
            <person name="Nakashima M."/>
            <person name="Nakama Y."/>
            <person name="Nakamichi Y."/>
            <person name="Nakamura M."/>
            <person name="Meguro A."/>
            <person name="Negishi M."/>
            <person name="Ohta I."/>
            <person name="Ohta T."/>
            <person name="Okamoto M."/>
            <person name="Ono N."/>
            <person name="Saji S."/>
            <person name="Sakaguchi M."/>
            <person name="Sakai K."/>
            <person name="Shibata M."/>
            <person name="Shimokawa T."/>
            <person name="Song J."/>
            <person name="Takazaki Y."/>
            <person name="Terasawa K."/>
            <person name="Tsugane M."/>
            <person name="Tsuji K."/>
            <person name="Ueda S."/>
            <person name="Waki K."/>
            <person name="Yamagata H."/>
            <person name="Yamamoto M."/>
            <person name="Yamamoto S."/>
            <person name="Yamane H."/>
            <person name="Yoshiki S."/>
            <person name="Yoshihara R."/>
            <person name="Yukawa K."/>
            <person name="Zhong H."/>
            <person name="Yano M."/>
            <person name="Yuan Q."/>
            <person name="Ouyang S."/>
            <person name="Liu J."/>
            <person name="Jones K.M."/>
            <person name="Gansberger K."/>
            <person name="Moffat K."/>
            <person name="Hill J."/>
            <person name="Bera J."/>
            <person name="Fadrosh D."/>
            <person name="Jin S."/>
            <person name="Johri S."/>
            <person name="Kim M."/>
            <person name="Overton L."/>
            <person name="Reardon M."/>
            <person name="Tsitrin T."/>
            <person name="Vuong H."/>
            <person name="Weaver B."/>
            <person name="Ciecko A."/>
            <person name="Tallon L."/>
            <person name="Jackson J."/>
            <person name="Pai G."/>
            <person name="Aken S.V."/>
            <person name="Utterback T."/>
            <person name="Reidmuller S."/>
            <person name="Feldblyum T."/>
            <person name="Hsiao J."/>
            <person name="Zismann V."/>
            <person name="Iobst S."/>
            <person name="de Vazeille A.R."/>
            <person name="Buell C.R."/>
            <person name="Ying K."/>
            <person name="Li Y."/>
            <person name="Lu T."/>
            <person name="Huang Y."/>
            <person name="Zhao Q."/>
            <person name="Feng Q."/>
            <person name="Zhang L."/>
            <person name="Zhu J."/>
            <person name="Weng Q."/>
            <person name="Mu J."/>
            <person name="Lu Y."/>
            <person name="Fan D."/>
            <person name="Liu Y."/>
            <person name="Guan J."/>
            <person name="Zhang Y."/>
            <person name="Yu S."/>
            <person name="Liu X."/>
            <person name="Zhang Y."/>
            <person name="Hong G."/>
            <person name="Han B."/>
            <person name="Choisne N."/>
            <person name="Demange N."/>
            <person name="Orjeda G."/>
            <person name="Samain S."/>
            <person name="Cattolico L."/>
            <person name="Pelletier E."/>
            <person name="Couloux A."/>
            <person name="Segurens B."/>
            <person name="Wincker P."/>
            <person name="D'Hont A."/>
            <person name="Scarpelli C."/>
            <person name="Weissenbach J."/>
            <person name="Salanoubat M."/>
            <person name="Quetier F."/>
            <person name="Yu Y."/>
            <person name="Kim H.R."/>
            <person name="Rambo T."/>
            <person name="Currie J."/>
            <person name="Collura K."/>
            <person name="Luo M."/>
            <person name="Yang T."/>
            <person name="Ammiraju J.S.S."/>
            <person name="Engler F."/>
            <person name="Soderlund C."/>
            <person name="Wing R.A."/>
            <person name="Palmer L.E."/>
            <person name="de la Bastide M."/>
            <person name="Spiegel L."/>
            <person name="Nascimento L."/>
            <person name="Zutavern T."/>
            <person name="O'Shaughnessy A."/>
            <person name="Dike S."/>
            <person name="Dedhia N."/>
            <person name="Preston R."/>
            <person name="Balija V."/>
            <person name="McCombie W.R."/>
            <person name="Chow T."/>
            <person name="Chen H."/>
            <person name="Chung M."/>
            <person name="Chen C."/>
            <person name="Shaw J."/>
            <person name="Wu H."/>
            <person name="Hsiao K."/>
            <person name="Chao Y."/>
            <person name="Chu M."/>
            <person name="Cheng C."/>
            <person name="Hour A."/>
            <person name="Lee P."/>
            <person name="Lin S."/>
            <person name="Lin Y."/>
            <person name="Liou J."/>
            <person name="Liu S."/>
            <person name="Hsing Y."/>
            <person name="Raghuvanshi S."/>
            <person name="Mohanty A."/>
            <person name="Bharti A.K."/>
            <person name="Gaur A."/>
            <person name="Gupta V."/>
            <person name="Kumar D."/>
            <person name="Ravi V."/>
            <person name="Vij S."/>
            <person name="Kapur A."/>
            <person name="Khurana P."/>
            <person name="Khurana P."/>
            <person name="Khurana J.P."/>
            <person name="Tyagi A.K."/>
            <person name="Gaikwad K."/>
            <person name="Singh A."/>
            <person name="Dalal V."/>
            <person name="Srivastava S."/>
            <person name="Dixit A."/>
            <person name="Pal A.K."/>
            <person name="Ghazi I.A."/>
            <person name="Yadav M."/>
            <person name="Pandit A."/>
            <person name="Bhargava A."/>
            <person name="Sureshbabu K."/>
            <person name="Batra K."/>
            <person name="Sharma T.R."/>
            <person name="Mohapatra T."/>
            <person name="Singh N.K."/>
            <person name="Messing J."/>
            <person name="Nelson A.B."/>
            <person name="Fuks G."/>
            <person name="Kavchok S."/>
            <person name="Keizer G."/>
            <person name="Linton E."/>
            <person name="Llaca V."/>
            <person name="Song R."/>
            <person name="Tanyolac B."/>
            <person name="Young S."/>
            <person name="Ho-Il K."/>
            <person name="Hahn J.H."/>
            <person name="Sangsakoo G."/>
            <person name="Vanavichit A."/>
            <person name="de Mattos Luiz.A.T."/>
            <person name="Zimmer P.D."/>
            <person name="Malone G."/>
            <person name="Dellagostin O."/>
            <person name="de Oliveira A.C."/>
            <person name="Bevan M."/>
            <person name="Bancroft I."/>
            <person name="Minx P."/>
            <person name="Cordum H."/>
            <person name="Wilson R."/>
            <person name="Cheng Z."/>
            <person name="Jin W."/>
            <person name="Jiang J."/>
            <person name="Leong S.A."/>
            <person name="Iwama H."/>
            <person name="Gojobori T."/>
            <person name="Itoh T."/>
            <person name="Niimura Y."/>
            <person name="Fujii Y."/>
            <person name="Habara T."/>
            <person name="Sakai H."/>
            <person name="Sato Y."/>
            <person name="Wilson G."/>
            <person name="Kumar K."/>
            <person name="McCouch S."/>
            <person name="Juretic N."/>
            <person name="Hoen D."/>
            <person name="Wright S."/>
            <person name="Bruskiewich R."/>
            <person name="Bureau T."/>
            <person name="Miyao A."/>
            <person name="Hirochika H."/>
            <person name="Nishikawa T."/>
            <person name="Kadowaki K."/>
            <person name="Sugiura M."/>
            <person name="Burr B."/>
            <person name="Sasaki T."/>
        </authorList>
    </citation>
    <scope>NUCLEOTIDE SEQUENCE [LARGE SCALE GENOMIC DNA]</scope>
    <source>
        <strain evidence="3">cv. Nipponbare</strain>
    </source>
</reference>
<dbReference type="AlphaFoldDB" id="Q655E8"/>
<accession>Q655E8</accession>
<evidence type="ECO:0000313" key="2">
    <source>
        <dbReference type="EMBL" id="BAD45569.1"/>
    </source>
</evidence>
<protein>
    <submittedName>
        <fullName evidence="2">Membrane-associated salt-inducible protein like</fullName>
    </submittedName>
</protein>
<organism evidence="2 3">
    <name type="scientific">Oryza sativa subsp. japonica</name>
    <name type="common">Rice</name>
    <dbReference type="NCBI Taxonomy" id="39947"/>
    <lineage>
        <taxon>Eukaryota</taxon>
        <taxon>Viridiplantae</taxon>
        <taxon>Streptophyta</taxon>
        <taxon>Embryophyta</taxon>
        <taxon>Tracheophyta</taxon>
        <taxon>Spermatophyta</taxon>
        <taxon>Magnoliopsida</taxon>
        <taxon>Liliopsida</taxon>
        <taxon>Poales</taxon>
        <taxon>Poaceae</taxon>
        <taxon>BOP clade</taxon>
        <taxon>Oryzoideae</taxon>
        <taxon>Oryzeae</taxon>
        <taxon>Oryzinae</taxon>
        <taxon>Oryza</taxon>
        <taxon>Oryza sativa</taxon>
    </lineage>
</organism>
<feature type="compositionally biased region" description="Low complexity" evidence="1">
    <location>
        <begin position="1"/>
        <end position="14"/>
    </location>
</feature>
<dbReference type="EMBL" id="AP003766">
    <property type="protein sequence ID" value="BAD45569.1"/>
    <property type="molecule type" value="Genomic_DNA"/>
</dbReference>
<dbReference type="Proteomes" id="UP000000763">
    <property type="component" value="Chromosome 6"/>
</dbReference>
<proteinExistence type="predicted"/>